<evidence type="ECO:0000313" key="2">
    <source>
        <dbReference type="Proteomes" id="UP000092544"/>
    </source>
</evidence>
<name>A0A1A8T5I2_9GAMM</name>
<dbReference type="SUPFAM" id="SSF52540">
    <property type="entry name" value="P-loop containing nucleoside triphosphate hydrolases"/>
    <property type="match status" value="1"/>
</dbReference>
<gene>
    <name evidence="1" type="ORF">MSP8886_00618</name>
</gene>
<dbReference type="Gene3D" id="3.40.50.300">
    <property type="entry name" value="P-loop containing nucleotide triphosphate hydrolases"/>
    <property type="match status" value="1"/>
</dbReference>
<keyword evidence="2" id="KW-1185">Reference proteome</keyword>
<dbReference type="OrthoDB" id="88903at2"/>
<evidence type="ECO:0000313" key="1">
    <source>
        <dbReference type="EMBL" id="SBS26487.1"/>
    </source>
</evidence>
<proteinExistence type="predicted"/>
<dbReference type="EMBL" id="FLOB01000001">
    <property type="protein sequence ID" value="SBS26487.1"/>
    <property type="molecule type" value="Genomic_DNA"/>
</dbReference>
<evidence type="ECO:0008006" key="3">
    <source>
        <dbReference type="Google" id="ProtNLM"/>
    </source>
</evidence>
<organism evidence="1 2">
    <name type="scientific">Marinomonas spartinae</name>
    <dbReference type="NCBI Taxonomy" id="1792290"/>
    <lineage>
        <taxon>Bacteria</taxon>
        <taxon>Pseudomonadati</taxon>
        <taxon>Pseudomonadota</taxon>
        <taxon>Gammaproteobacteria</taxon>
        <taxon>Oceanospirillales</taxon>
        <taxon>Oceanospirillaceae</taxon>
        <taxon>Marinomonas</taxon>
    </lineage>
</organism>
<reference evidence="1 2" key="1">
    <citation type="submission" date="2016-06" db="EMBL/GenBank/DDBJ databases">
        <authorList>
            <person name="Kjaerup R.B."/>
            <person name="Dalgaard T.S."/>
            <person name="Juul-Madsen H.R."/>
        </authorList>
    </citation>
    <scope>NUCLEOTIDE SEQUENCE [LARGE SCALE GENOMIC DNA]</scope>
    <source>
        <strain evidence="1 2">CECT 8886</strain>
    </source>
</reference>
<dbReference type="Proteomes" id="UP000092544">
    <property type="component" value="Unassembled WGS sequence"/>
</dbReference>
<dbReference type="RefSeq" id="WP_067012533.1">
    <property type="nucleotide sequence ID" value="NZ_FLOB01000001.1"/>
</dbReference>
<dbReference type="STRING" id="1792290.MSP8886_00618"/>
<accession>A0A1A8T5I2</accession>
<dbReference type="InterPro" id="IPR027417">
    <property type="entry name" value="P-loop_NTPase"/>
</dbReference>
<protein>
    <recommendedName>
        <fullName evidence="3">KAP family P-loop domain protein</fullName>
    </recommendedName>
</protein>
<dbReference type="AlphaFoldDB" id="A0A1A8T5I2"/>
<sequence length="543" mass="62267">MSVDLVKEQIRKFLSTDNPEVLAIKGCWGVGKTYSWEENIRALKDECKLKSYSYVSLFGINSIAELKQMTFLNAIDTKSIGDTPNIKSYSKKLASLIGDTKIPFIGKYVGGTSSIISSVSQLAMNKTIICFDDLERHSKGITIKDFMGLVSFFKEQKDCKIVLLLNEDAGDETFEDYKKYKEKIVDRQLHFEPTAEQCFDIMITDDFELKGFIRDCCIGLDIKNKRVIKKIVEHTKEFLALVTTFDESIKKQVIHSTIVLSWCYYCHGADENRIPEFAFVNRLGSREKNDELGWNEETTERWNLTLNQYGYRYTDEIDAAVARGIEQGFLDAEKLLPLCTQKQQEVEIQRTSKNWNHAWNLFHDSFSNNEDEIALAFEAGMKDIAPNASAAQYSQGVKLLREIGYAKIADELTELFIESNKENPEALDVDNSPFEVKDSHFSERLRESYLELKPEPTVEEILELRRGTQSYNVPEAEILARLTVDEMYNLFMGFKGKDLKDYIRVFLLIANSNEDLAEKVQQALDRISSTSNLNKARMGKFRV</sequence>